<evidence type="ECO:0008006" key="3">
    <source>
        <dbReference type="Google" id="ProtNLM"/>
    </source>
</evidence>
<proteinExistence type="predicted"/>
<dbReference type="Proteomes" id="UP000286098">
    <property type="component" value="Unassembled WGS sequence"/>
</dbReference>
<dbReference type="AlphaFoldDB" id="A0AAX1WPD3"/>
<reference evidence="1 2" key="1">
    <citation type="submission" date="2018-10" db="EMBL/GenBank/DDBJ databases">
        <authorList>
            <person name="Vanduin D."/>
            <person name="Fouts D."/>
            <person name="Wright M."/>
            <person name="Sutton G."/>
            <person name="Nguyen K."/>
            <person name="Kreiswirth B."/>
            <person name="Chen L."/>
            <person name="Rojas L."/>
            <person name="Hujer A."/>
            <person name="Hujer K."/>
            <person name="Bonomo R."/>
            <person name="Adams M."/>
        </authorList>
    </citation>
    <scope>NUCLEOTIDE SEQUENCE [LARGE SCALE GENOMIC DNA]</scope>
    <source>
        <strain evidence="1 2">CRK0054</strain>
    </source>
</reference>
<protein>
    <recommendedName>
        <fullName evidence="3">SMI1/KNR4 family protein</fullName>
    </recommendedName>
</protein>
<evidence type="ECO:0000313" key="2">
    <source>
        <dbReference type="Proteomes" id="UP000286098"/>
    </source>
</evidence>
<name>A0AAX1WPD3_9ENTR</name>
<evidence type="ECO:0000313" key="1">
    <source>
        <dbReference type="EMBL" id="RNT48031.1"/>
    </source>
</evidence>
<organism evidence="1 2">
    <name type="scientific">Enterobacter roggenkampii</name>
    <dbReference type="NCBI Taxonomy" id="1812935"/>
    <lineage>
        <taxon>Bacteria</taxon>
        <taxon>Pseudomonadati</taxon>
        <taxon>Pseudomonadota</taxon>
        <taxon>Gammaproteobacteria</taxon>
        <taxon>Enterobacterales</taxon>
        <taxon>Enterobacteriaceae</taxon>
        <taxon>Enterobacter</taxon>
        <taxon>Enterobacter cloacae complex</taxon>
    </lineage>
</organism>
<gene>
    <name evidence="1" type="ORF">B9059_002760</name>
</gene>
<comment type="caution">
    <text evidence="1">The sequence shown here is derived from an EMBL/GenBank/DDBJ whole genome shotgun (WGS) entry which is preliminary data.</text>
</comment>
<accession>A0AAX1WPD3</accession>
<sequence>MISYQGLVRTFLNKFKMIDLNMGEIVYTDDENEISFPVNLNGEIRFFYSHLILNDHPTFDGAFFIQIVEPQELKEMLSGWRVQNDTAWHDDYVIFAERNGDVLFCDTKNITSPVYGSIQKRNFIISSSLADFLDSFCSAIEIEQSKYDGDVTADDFNFREDFLKDIDLMLKNKLKDVEAEGFKQFFFD</sequence>
<dbReference type="EMBL" id="NEYZ02000015">
    <property type="protein sequence ID" value="RNT48031.1"/>
    <property type="molecule type" value="Genomic_DNA"/>
</dbReference>